<proteinExistence type="inferred from homology"/>
<dbReference type="FunCoup" id="A0A671UF86">
    <property type="interactions" value="143"/>
</dbReference>
<organism evidence="5 6">
    <name type="scientific">Sparus aurata</name>
    <name type="common">Gilthead sea bream</name>
    <dbReference type="NCBI Taxonomy" id="8175"/>
    <lineage>
        <taxon>Eukaryota</taxon>
        <taxon>Metazoa</taxon>
        <taxon>Chordata</taxon>
        <taxon>Craniata</taxon>
        <taxon>Vertebrata</taxon>
        <taxon>Euteleostomi</taxon>
        <taxon>Actinopterygii</taxon>
        <taxon>Neopterygii</taxon>
        <taxon>Teleostei</taxon>
        <taxon>Neoteleostei</taxon>
        <taxon>Acanthomorphata</taxon>
        <taxon>Eupercaria</taxon>
        <taxon>Spariformes</taxon>
        <taxon>Sparidae</taxon>
        <taxon>Sparus</taxon>
    </lineage>
</organism>
<dbReference type="Proteomes" id="UP000472265">
    <property type="component" value="Chromosome 3"/>
</dbReference>
<protein>
    <submittedName>
        <fullName evidence="5">Si:ch211-199g17.9</fullName>
    </submittedName>
</protein>
<evidence type="ECO:0000256" key="2">
    <source>
        <dbReference type="ARBA" id="ARBA00023054"/>
    </source>
</evidence>
<sequence>MNMSDSAGFNIEDLINVPPLKEDEDMREIKVDQMIGKLRRLQQGKRVLEEEIKEIKSVSDSLQKELATLQNEACQLEGIHKEKEELCRKLQFQCEESEQDSARLLKQNKKSDELLEQYRCEIQEFKLKHRKQRMKFENQIHQLIEQHRNLHSVFTPEMLPDEIGSAENIKSQLLSAEQMKLAQLHHLNEELEEVKKQKQPRITVAQTQEE</sequence>
<dbReference type="GO" id="GO:0000795">
    <property type="term" value="C:synaptonemal complex"/>
    <property type="evidence" value="ECO:0007669"/>
    <property type="project" value="InterPro"/>
</dbReference>
<accession>A0A671UF86</accession>
<evidence type="ECO:0000256" key="1">
    <source>
        <dbReference type="ARBA" id="ARBA00010094"/>
    </source>
</evidence>
<dbReference type="OrthoDB" id="8931744at2759"/>
<evidence type="ECO:0000313" key="6">
    <source>
        <dbReference type="Proteomes" id="UP000472265"/>
    </source>
</evidence>
<gene>
    <name evidence="5" type="primary">si:ch211-199g17.9</name>
</gene>
<feature type="coiled-coil region" evidence="4">
    <location>
        <begin position="31"/>
        <end position="146"/>
    </location>
</feature>
<reference evidence="5" key="3">
    <citation type="submission" date="2025-09" db="UniProtKB">
        <authorList>
            <consortium name="Ensembl"/>
        </authorList>
    </citation>
    <scope>IDENTIFICATION</scope>
</reference>
<dbReference type="OMA" id="QYRCEIQ"/>
<keyword evidence="3" id="KW-0469">Meiosis</keyword>
<comment type="similarity">
    <text evidence="1">Belongs to the SYCE family.</text>
</comment>
<dbReference type="PANTHER" id="PTHR21731:SF1">
    <property type="entry name" value="SYNAPTONEMAL COMPLEX CENTRAL ELEMENT PROTEIN 1-LIKE"/>
    <property type="match status" value="1"/>
</dbReference>
<evidence type="ECO:0000256" key="3">
    <source>
        <dbReference type="ARBA" id="ARBA00023254"/>
    </source>
</evidence>
<dbReference type="AlphaFoldDB" id="A0A671UF86"/>
<dbReference type="GeneTree" id="ENSGT00390000017352"/>
<name>A0A671UF86_SPAAU</name>
<evidence type="ECO:0000256" key="4">
    <source>
        <dbReference type="SAM" id="Coils"/>
    </source>
</evidence>
<dbReference type="Pfam" id="PF15233">
    <property type="entry name" value="SYCE1"/>
    <property type="match status" value="1"/>
</dbReference>
<reference evidence="5" key="2">
    <citation type="submission" date="2025-08" db="UniProtKB">
        <authorList>
            <consortium name="Ensembl"/>
        </authorList>
    </citation>
    <scope>IDENTIFICATION</scope>
</reference>
<dbReference type="Ensembl" id="ENSSAUT00010013188.1">
    <property type="protein sequence ID" value="ENSSAUP00010012412.1"/>
    <property type="gene ID" value="ENSSAUG00010005920.1"/>
</dbReference>
<dbReference type="GO" id="GO:0007130">
    <property type="term" value="P:synaptonemal complex assembly"/>
    <property type="evidence" value="ECO:0007669"/>
    <property type="project" value="InterPro"/>
</dbReference>
<dbReference type="InterPro" id="IPR026676">
    <property type="entry name" value="SYCE1"/>
</dbReference>
<dbReference type="InParanoid" id="A0A671UF86"/>
<dbReference type="PANTHER" id="PTHR21731">
    <property type="entry name" value="SYNAPTONEMAL COMPLEX CENTRAL ELEMENT PROTEIN 1-LIKE"/>
    <property type="match status" value="1"/>
</dbReference>
<keyword evidence="2 4" id="KW-0175">Coiled coil</keyword>
<reference evidence="5" key="1">
    <citation type="submission" date="2021-04" db="EMBL/GenBank/DDBJ databases">
        <authorList>
            <consortium name="Wellcome Sanger Institute Data Sharing"/>
        </authorList>
    </citation>
    <scope>NUCLEOTIDE SEQUENCE [LARGE SCALE GENOMIC DNA]</scope>
</reference>
<keyword evidence="6" id="KW-1185">Reference proteome</keyword>
<evidence type="ECO:0000313" key="5">
    <source>
        <dbReference type="Ensembl" id="ENSSAUP00010012412.1"/>
    </source>
</evidence>